<dbReference type="Proteomes" id="UP000290287">
    <property type="component" value="Unassembled WGS sequence"/>
</dbReference>
<name>A0A4Q0YJ24_9GAMM</name>
<organism evidence="1 2">
    <name type="scientific">Veronia nyctiphanis</name>
    <dbReference type="NCBI Taxonomy" id="1278244"/>
    <lineage>
        <taxon>Bacteria</taxon>
        <taxon>Pseudomonadati</taxon>
        <taxon>Pseudomonadota</taxon>
        <taxon>Gammaproteobacteria</taxon>
        <taxon>Vibrionales</taxon>
        <taxon>Vibrionaceae</taxon>
        <taxon>Veronia</taxon>
    </lineage>
</organism>
<dbReference type="AlphaFoldDB" id="A0A4Q0YJ24"/>
<evidence type="ECO:0000313" key="2">
    <source>
        <dbReference type="Proteomes" id="UP000290287"/>
    </source>
</evidence>
<keyword evidence="2" id="KW-1185">Reference proteome</keyword>
<dbReference type="RefSeq" id="WP_129124134.1">
    <property type="nucleotide sequence ID" value="NZ_PEIB01000045.1"/>
</dbReference>
<reference evidence="1 2" key="1">
    <citation type="submission" date="2017-10" db="EMBL/GenBank/DDBJ databases">
        <title>Nyctiphanis sp. nov., isolated from the stomach of the euphausiid Nyctiphanes simplex (Hansen, 1911) in the Gulf of California.</title>
        <authorList>
            <person name="Gomez-Gil B."/>
            <person name="Aguilar-Mendez M."/>
            <person name="Lopez-Cortes A."/>
            <person name="Gomez-Gutierrez J."/>
            <person name="Roque A."/>
            <person name="Lang E."/>
            <person name="Gonzalez-Castillo A."/>
        </authorList>
    </citation>
    <scope>NUCLEOTIDE SEQUENCE [LARGE SCALE GENOMIC DNA]</scope>
    <source>
        <strain evidence="1 2">CAIM 600</strain>
    </source>
</reference>
<dbReference type="OrthoDB" id="6314340at2"/>
<evidence type="ECO:0000313" key="1">
    <source>
        <dbReference type="EMBL" id="RXJ70656.1"/>
    </source>
</evidence>
<protein>
    <submittedName>
        <fullName evidence="1">Uncharacterized protein</fullName>
    </submittedName>
</protein>
<comment type="caution">
    <text evidence="1">The sequence shown here is derived from an EMBL/GenBank/DDBJ whole genome shotgun (WGS) entry which is preliminary data.</text>
</comment>
<gene>
    <name evidence="1" type="ORF">CS022_22585</name>
</gene>
<sequence>MSFEKDITDLVKATNKLTDSVDGKISYINSEVGKARKQVDDAIKNLARSHSDVIISYYDNTRHSLKSLAPPIDPKDPTKTEWVLFPTSGTTFYMYPAEGKLTKVHTTYCSYSRPGHYETPQYSKDKSETKTEFVLANYKATSEQINDRLRATNQTPPRCGGWWAGARVYDAPSVRIPGLHPYSRLFVRFSNYGYKGASPQNVLQYGGSPSVSVDRVINYHRV</sequence>
<accession>A0A4Q0YJ24</accession>
<dbReference type="EMBL" id="PEIB01000045">
    <property type="protein sequence ID" value="RXJ70656.1"/>
    <property type="molecule type" value="Genomic_DNA"/>
</dbReference>
<proteinExistence type="predicted"/>